<keyword evidence="2" id="KW-0472">Membrane</keyword>
<feature type="region of interest" description="Disordered" evidence="1">
    <location>
        <begin position="96"/>
        <end position="138"/>
    </location>
</feature>
<feature type="region of interest" description="Disordered" evidence="1">
    <location>
        <begin position="242"/>
        <end position="266"/>
    </location>
</feature>
<comment type="caution">
    <text evidence="3">The sequence shown here is derived from an EMBL/GenBank/DDBJ whole genome shotgun (WGS) entry which is preliminary data.</text>
</comment>
<evidence type="ECO:0000313" key="3">
    <source>
        <dbReference type="EMBL" id="KAG2427303.1"/>
    </source>
</evidence>
<dbReference type="Proteomes" id="UP000650467">
    <property type="component" value="Unassembled WGS sequence"/>
</dbReference>
<reference evidence="3" key="1">
    <citation type="journal article" date="2020" name="bioRxiv">
        <title>Comparative genomics of Chlamydomonas.</title>
        <authorList>
            <person name="Craig R.J."/>
            <person name="Hasan A.R."/>
            <person name="Ness R.W."/>
            <person name="Keightley P.D."/>
        </authorList>
    </citation>
    <scope>NUCLEOTIDE SEQUENCE</scope>
    <source>
        <strain evidence="3">SAG 7.73</strain>
    </source>
</reference>
<sequence>MSFMLAEKLLGAGQMGGCAVGDGMADCPVLDGVDAALAGGEILDGSDESAEPELSLAPLLLGLLLATLAVWVAAGAAQWLLSRLLPSKRLRRLGHWPHQQHAARSGDAGDGDSVEDDSSAAPFDSPPTPPPTSWLRDADGAGAAVGAGYFNSAGWGGGRSLPGGAGTAGAGLTSPHGRSPNGFYTPSHYSTPGGPAEPLLFSVGTGSYGGGTPYTGGGGGYTTGGGTAAGTGGGRAYGVTPGTGGGGLRLRSAAQRQDRRAAAEAAASASADAAAGGAQHGWRRGGLAGWFGRLWRRRGRGAAANDDAHGGEYADACDAGPSTSYGAAAAPGGWDPALLARQAALLPAISSVEGLVASKEFQDHMRSTRRRSPALEGQQAAARLGLYRHLRRMDPEAFRRLLSRSDVRAFDSRPAPLPLLLVEYLVSGLVVPAALAALAAGAFGPLPAAVRYGAVAGWLALRLWLAGGGHVSPLGRLAGAYLVYDDVGPEHVALYGNGWACLAGLGAHLALAVVEVCLAAGSLGLLVPVSVLSLVLGGGVRRRWGSGGEAEEAAPRQTLAMRLLRVRMEVEVTRPISLSPYSPSADPTATNGASPLSTPLPFGFGLGGGGGSDGGGSYDSFGFGSAQGSPRAPPGSVPAQTRYGRLAPPHWFR</sequence>
<dbReference type="EMBL" id="JAEHOC010000041">
    <property type="protein sequence ID" value="KAG2427303.1"/>
    <property type="molecule type" value="Genomic_DNA"/>
</dbReference>
<keyword evidence="2" id="KW-1133">Transmembrane helix</keyword>
<feature type="transmembrane region" description="Helical" evidence="2">
    <location>
        <begin position="518"/>
        <end position="536"/>
    </location>
</feature>
<dbReference type="OrthoDB" id="547519at2759"/>
<feature type="region of interest" description="Disordered" evidence="1">
    <location>
        <begin position="616"/>
        <end position="653"/>
    </location>
</feature>
<protein>
    <submittedName>
        <fullName evidence="3">Uncharacterized protein</fullName>
    </submittedName>
</protein>
<evidence type="ECO:0000256" key="2">
    <source>
        <dbReference type="SAM" id="Phobius"/>
    </source>
</evidence>
<feature type="transmembrane region" description="Helical" evidence="2">
    <location>
        <begin position="417"/>
        <end position="443"/>
    </location>
</feature>
<feature type="transmembrane region" description="Helical" evidence="2">
    <location>
        <begin position="59"/>
        <end position="81"/>
    </location>
</feature>
<keyword evidence="2" id="KW-0812">Transmembrane</keyword>
<name>A0A835VVE8_CHLIN</name>
<keyword evidence="4" id="KW-1185">Reference proteome</keyword>
<feature type="transmembrane region" description="Helical" evidence="2">
    <location>
        <begin position="492"/>
        <end position="512"/>
    </location>
</feature>
<evidence type="ECO:0000313" key="4">
    <source>
        <dbReference type="Proteomes" id="UP000650467"/>
    </source>
</evidence>
<feature type="region of interest" description="Disordered" evidence="1">
    <location>
        <begin position="165"/>
        <end position="191"/>
    </location>
</feature>
<organism evidence="3 4">
    <name type="scientific">Chlamydomonas incerta</name>
    <dbReference type="NCBI Taxonomy" id="51695"/>
    <lineage>
        <taxon>Eukaryota</taxon>
        <taxon>Viridiplantae</taxon>
        <taxon>Chlorophyta</taxon>
        <taxon>core chlorophytes</taxon>
        <taxon>Chlorophyceae</taxon>
        <taxon>CS clade</taxon>
        <taxon>Chlamydomonadales</taxon>
        <taxon>Chlamydomonadaceae</taxon>
        <taxon>Chlamydomonas</taxon>
    </lineage>
</organism>
<accession>A0A835VVE8</accession>
<proteinExistence type="predicted"/>
<dbReference type="AlphaFoldDB" id="A0A835VVE8"/>
<feature type="compositionally biased region" description="Acidic residues" evidence="1">
    <location>
        <begin position="109"/>
        <end position="118"/>
    </location>
</feature>
<evidence type="ECO:0000256" key="1">
    <source>
        <dbReference type="SAM" id="MobiDB-lite"/>
    </source>
</evidence>
<feature type="transmembrane region" description="Helical" evidence="2">
    <location>
        <begin position="449"/>
        <end position="471"/>
    </location>
</feature>
<gene>
    <name evidence="3" type="ORF">HXX76_012499</name>
</gene>